<dbReference type="AlphaFoldDB" id="A0A6G4X2Q7"/>
<gene>
    <name evidence="1" type="ORF">G5C65_22805</name>
</gene>
<comment type="caution">
    <text evidence="1">The sequence shown here is derived from an EMBL/GenBank/DDBJ whole genome shotgun (WGS) entry which is preliminary data.</text>
</comment>
<keyword evidence="2" id="KW-1185">Reference proteome</keyword>
<evidence type="ECO:0008006" key="3">
    <source>
        <dbReference type="Google" id="ProtNLM"/>
    </source>
</evidence>
<dbReference type="RefSeq" id="WP_165300779.1">
    <property type="nucleotide sequence ID" value="NZ_JAAKZZ010000267.1"/>
</dbReference>
<proteinExistence type="predicted"/>
<evidence type="ECO:0000313" key="2">
    <source>
        <dbReference type="Proteomes" id="UP000477722"/>
    </source>
</evidence>
<protein>
    <recommendedName>
        <fullName evidence="3">Tape-measure protein</fullName>
    </recommendedName>
</protein>
<reference evidence="1 2" key="1">
    <citation type="submission" date="2020-02" db="EMBL/GenBank/DDBJ databases">
        <title>Whole-genome analyses of novel actinobacteria.</title>
        <authorList>
            <person name="Sahin N."/>
            <person name="Tatar D."/>
        </authorList>
    </citation>
    <scope>NUCLEOTIDE SEQUENCE [LARGE SCALE GENOMIC DNA]</scope>
    <source>
        <strain evidence="1 2">SB3404</strain>
    </source>
</reference>
<dbReference type="Proteomes" id="UP000477722">
    <property type="component" value="Unassembled WGS sequence"/>
</dbReference>
<dbReference type="EMBL" id="JAAKZZ010000267">
    <property type="protein sequence ID" value="NGO71137.1"/>
    <property type="molecule type" value="Genomic_DNA"/>
</dbReference>
<sequence>MAIAILRRAAPGFAAFGSALGQSSRRLAVEQRGVRAAARAAGALRANSAGGVRQMRGMVPAARLGGQGLVGFGRRGAAAKPLVDRGRSKLRAVNREIKKLRGSATTGASLAAVGGKSAGVTGRLGGVLGRVTRVGAGVMKLVNTAMKANPWGFVLGLLTPLIGYLVDTALQSRTAQKVMQRVMAAASKGFRALARAVLPVVRAVGRIAAGYVRGYLKVVTTVVKGIAAAVRGPMAAMRGAVSGALRLLRSFARSAMNALRRVLRLARAWLIDKPAKGFGKAKQALRGFLDGIGSLLARGMQTAAKVLRGPVVAVIGFANWVIGILNKIPRVNISRIPELAAGGVVPARRGGAPALVGEGGEAEAVLPLSALRALLDATARGAAGHAYGASGGYGASGAYGAFAYASVEHYAEPGELGALGVAEDLLFLARRAAGVPVPVPVPVPLPR</sequence>
<organism evidence="1 2">
    <name type="scientific">Streptomyces boncukensis</name>
    <dbReference type="NCBI Taxonomy" id="2711219"/>
    <lineage>
        <taxon>Bacteria</taxon>
        <taxon>Bacillati</taxon>
        <taxon>Actinomycetota</taxon>
        <taxon>Actinomycetes</taxon>
        <taxon>Kitasatosporales</taxon>
        <taxon>Streptomycetaceae</taxon>
        <taxon>Streptomyces</taxon>
    </lineage>
</organism>
<evidence type="ECO:0000313" key="1">
    <source>
        <dbReference type="EMBL" id="NGO71137.1"/>
    </source>
</evidence>
<accession>A0A6G4X2Q7</accession>
<name>A0A6G4X2Q7_9ACTN</name>